<evidence type="ECO:0008006" key="4">
    <source>
        <dbReference type="Google" id="ProtNLM"/>
    </source>
</evidence>
<proteinExistence type="predicted"/>
<gene>
    <name evidence="2" type="ORF">COB67_08215</name>
</gene>
<dbReference type="InterPro" id="IPR025738">
    <property type="entry name" value="BatD"/>
</dbReference>
<evidence type="ECO:0000313" key="3">
    <source>
        <dbReference type="Proteomes" id="UP000218113"/>
    </source>
</evidence>
<sequence>MIKITKFNFTLWLTLSLVFCFFQAPSLWAQIQVQTELSSSTLYLGDEIRAQLKVDGAQRGIKLKFPQVEGLSFRQLGRPSASSQTIIVNGKVSSFKGLVYDIGISAEKIGTFYIPGFQVTHQSKVYQGQSFRLRVKAVNQQSSMKLLTEVIPSHIYLQQPLLVTLKWYIQDNVEDYTFRFPLLEQKDELQLELVENNQGQKTTSLTVSGYNIPFHQSNEVLKGKEYTTLQTTFRIFPQVAGDFRIPKATMKAMIQVGTERKQDYFGRIVRSPKLESTFVISEEKIIPVLALPQKNRPHDFTGAVGQFDIQLSSKINRTKVGDPVEMTIRISGQGQLEKMDPPLLSGVEEYRKNFVTVDNLQPGDIQGDSITFLQVVRARHEDVERLPPVSFSYFDPKQEQYVTIHSNSLPLQVLKTQRVKISDIILPQRQLASAMSKNFQETGRGIHANYTFADALETQTQSWVWILFLILPPGTYFSCLILVSRKRELAGNKALIRSKAAKTMQKKRLKKAEQLLPEQDHEFYMELSQALSGFISDRLNLGQGELTVMDVKKLQQENKIPTQLSGDIREQLESFDRIRFMNQSSTTEQRQEALITIQTLIKQLDKEL</sequence>
<keyword evidence="1" id="KW-0472">Membrane</keyword>
<keyword evidence="1" id="KW-1133">Transmembrane helix</keyword>
<organism evidence="2 3">
    <name type="scientific">SAR324 cluster bacterium</name>
    <dbReference type="NCBI Taxonomy" id="2024889"/>
    <lineage>
        <taxon>Bacteria</taxon>
        <taxon>Deltaproteobacteria</taxon>
        <taxon>SAR324 cluster</taxon>
    </lineage>
</organism>
<accession>A0A2A4T1S3</accession>
<keyword evidence="1" id="KW-0812">Transmembrane</keyword>
<dbReference type="PANTHER" id="PTHR40940:SF2">
    <property type="entry name" value="BATD"/>
    <property type="match status" value="1"/>
</dbReference>
<dbReference type="Pfam" id="PF13584">
    <property type="entry name" value="BatD"/>
    <property type="match status" value="1"/>
</dbReference>
<evidence type="ECO:0000256" key="1">
    <source>
        <dbReference type="SAM" id="Phobius"/>
    </source>
</evidence>
<feature type="transmembrane region" description="Helical" evidence="1">
    <location>
        <begin position="463"/>
        <end position="483"/>
    </location>
</feature>
<dbReference type="PANTHER" id="PTHR40940">
    <property type="entry name" value="PROTEIN BATD-RELATED"/>
    <property type="match status" value="1"/>
</dbReference>
<reference evidence="3" key="1">
    <citation type="submission" date="2017-08" db="EMBL/GenBank/DDBJ databases">
        <title>A dynamic microbial community with high functional redundancy inhabits the cold, oxic subseafloor aquifer.</title>
        <authorList>
            <person name="Tully B.J."/>
            <person name="Wheat C.G."/>
            <person name="Glazer B.T."/>
            <person name="Huber J.A."/>
        </authorList>
    </citation>
    <scope>NUCLEOTIDE SEQUENCE [LARGE SCALE GENOMIC DNA]</scope>
</reference>
<comment type="caution">
    <text evidence="2">The sequence shown here is derived from an EMBL/GenBank/DDBJ whole genome shotgun (WGS) entry which is preliminary data.</text>
</comment>
<name>A0A2A4T1S3_9DELT</name>
<dbReference type="EMBL" id="NVSR01000055">
    <property type="protein sequence ID" value="PCI27566.1"/>
    <property type="molecule type" value="Genomic_DNA"/>
</dbReference>
<protein>
    <recommendedName>
        <fullName evidence="4">Protein BatD</fullName>
    </recommendedName>
</protein>
<dbReference type="Proteomes" id="UP000218113">
    <property type="component" value="Unassembled WGS sequence"/>
</dbReference>
<dbReference type="AlphaFoldDB" id="A0A2A4T1S3"/>
<evidence type="ECO:0000313" key="2">
    <source>
        <dbReference type="EMBL" id="PCI27566.1"/>
    </source>
</evidence>